<dbReference type="OrthoDB" id="427737at2759"/>
<dbReference type="AlphaFoldDB" id="A0A812ILE3"/>
<dbReference type="InterPro" id="IPR036116">
    <property type="entry name" value="FN3_sf"/>
</dbReference>
<comment type="caution">
    <text evidence="1">The sequence shown here is derived from an EMBL/GenBank/DDBJ whole genome shotgun (WGS) entry which is preliminary data.</text>
</comment>
<protein>
    <submittedName>
        <fullName evidence="1">Uncharacterized protein</fullName>
    </submittedName>
</protein>
<name>A0A812ILE3_SYMPI</name>
<gene>
    <name evidence="1" type="ORF">SPIL2461_LOCUS197</name>
</gene>
<sequence length="112" mass="12928">DLYFTYQDFTHDVNNNDNGGDLSVDLLNDGNGWEWRVDMRKQGEGNDWFFISHCSDFAFTSCEVWCLEPGATYDVRVQLASTVPELMIYDIFLSVVRVPYVRAGMPEDRACR</sequence>
<reference evidence="1" key="1">
    <citation type="submission" date="2021-02" db="EMBL/GenBank/DDBJ databases">
        <authorList>
            <person name="Dougan E. K."/>
            <person name="Rhodes N."/>
            <person name="Thang M."/>
            <person name="Chan C."/>
        </authorList>
    </citation>
    <scope>NUCLEOTIDE SEQUENCE</scope>
</reference>
<evidence type="ECO:0000313" key="1">
    <source>
        <dbReference type="EMBL" id="CAE7151065.1"/>
    </source>
</evidence>
<organism evidence="1 2">
    <name type="scientific">Symbiodinium pilosum</name>
    <name type="common">Dinoflagellate</name>
    <dbReference type="NCBI Taxonomy" id="2952"/>
    <lineage>
        <taxon>Eukaryota</taxon>
        <taxon>Sar</taxon>
        <taxon>Alveolata</taxon>
        <taxon>Dinophyceae</taxon>
        <taxon>Suessiales</taxon>
        <taxon>Symbiodiniaceae</taxon>
        <taxon>Symbiodinium</taxon>
    </lineage>
</organism>
<accession>A0A812ILE3</accession>
<dbReference type="EMBL" id="CAJNIZ010000006">
    <property type="protein sequence ID" value="CAE7151065.1"/>
    <property type="molecule type" value="Genomic_DNA"/>
</dbReference>
<dbReference type="SUPFAM" id="SSF49265">
    <property type="entry name" value="Fibronectin type III"/>
    <property type="match status" value="1"/>
</dbReference>
<keyword evidence="2" id="KW-1185">Reference proteome</keyword>
<dbReference type="Proteomes" id="UP000649617">
    <property type="component" value="Unassembled WGS sequence"/>
</dbReference>
<proteinExistence type="predicted"/>
<feature type="non-terminal residue" evidence="1">
    <location>
        <position position="112"/>
    </location>
</feature>
<evidence type="ECO:0000313" key="2">
    <source>
        <dbReference type="Proteomes" id="UP000649617"/>
    </source>
</evidence>